<proteinExistence type="predicted"/>
<evidence type="ECO:0000313" key="6">
    <source>
        <dbReference type="EMBL" id="KAL3873137.1"/>
    </source>
</evidence>
<evidence type="ECO:0000256" key="1">
    <source>
        <dbReference type="ARBA" id="ARBA00022737"/>
    </source>
</evidence>
<feature type="region of interest" description="Disordered" evidence="4">
    <location>
        <begin position="1260"/>
        <end position="1286"/>
    </location>
</feature>
<dbReference type="Gene3D" id="1.25.40.10">
    <property type="entry name" value="Tetratricopeptide repeat domain"/>
    <property type="match status" value="3"/>
</dbReference>
<dbReference type="InterPro" id="IPR051191">
    <property type="entry name" value="DCAF12"/>
</dbReference>
<dbReference type="InterPro" id="IPR056884">
    <property type="entry name" value="NPHP3-like_N"/>
</dbReference>
<accession>A0ABD3WGR6</accession>
<keyword evidence="2 3" id="KW-0802">TPR repeat</keyword>
<dbReference type="PANTHER" id="PTHR19860">
    <property type="entry name" value="DDB1- AND CUL4-ASSOCIATED FACTOR 12-RELATED"/>
    <property type="match status" value="1"/>
</dbReference>
<dbReference type="InterPro" id="IPR019734">
    <property type="entry name" value="TPR_rpt"/>
</dbReference>
<dbReference type="EMBL" id="JBJQND010000006">
    <property type="protein sequence ID" value="KAL3873137.1"/>
    <property type="molecule type" value="Genomic_DNA"/>
</dbReference>
<keyword evidence="1" id="KW-0677">Repeat</keyword>
<name>A0ABD3WGR6_SINWO</name>
<dbReference type="Pfam" id="PF13181">
    <property type="entry name" value="TPR_8"/>
    <property type="match status" value="1"/>
</dbReference>
<feature type="domain" description="AAA+ ATPase" evidence="5">
    <location>
        <begin position="272"/>
        <end position="439"/>
    </location>
</feature>
<keyword evidence="7" id="KW-1185">Reference proteome</keyword>
<evidence type="ECO:0000313" key="7">
    <source>
        <dbReference type="Proteomes" id="UP001634394"/>
    </source>
</evidence>
<dbReference type="Pfam" id="PF24883">
    <property type="entry name" value="NPHP3_N"/>
    <property type="match status" value="1"/>
</dbReference>
<dbReference type="SUPFAM" id="SSF52540">
    <property type="entry name" value="P-loop containing nucleoside triphosphate hydrolases"/>
    <property type="match status" value="1"/>
</dbReference>
<feature type="compositionally biased region" description="Basic and acidic residues" evidence="4">
    <location>
        <begin position="1260"/>
        <end position="1278"/>
    </location>
</feature>
<dbReference type="Pfam" id="PF13424">
    <property type="entry name" value="TPR_12"/>
    <property type="match status" value="1"/>
</dbReference>
<protein>
    <recommendedName>
        <fullName evidence="5">AAA+ ATPase domain-containing protein</fullName>
    </recommendedName>
</protein>
<dbReference type="InterPro" id="IPR011990">
    <property type="entry name" value="TPR-like_helical_dom_sf"/>
</dbReference>
<dbReference type="Pfam" id="PF07719">
    <property type="entry name" value="TPR_2"/>
    <property type="match status" value="1"/>
</dbReference>
<evidence type="ECO:0000256" key="2">
    <source>
        <dbReference type="ARBA" id="ARBA00022803"/>
    </source>
</evidence>
<dbReference type="InterPro" id="IPR025139">
    <property type="entry name" value="DUF4062"/>
</dbReference>
<dbReference type="Gene3D" id="3.40.50.300">
    <property type="entry name" value="P-loop containing nucleotide triphosphate hydrolases"/>
    <property type="match status" value="1"/>
</dbReference>
<reference evidence="6 7" key="1">
    <citation type="submission" date="2024-11" db="EMBL/GenBank/DDBJ databases">
        <title>Chromosome-level genome assembly of the freshwater bivalve Anodonta woodiana.</title>
        <authorList>
            <person name="Chen X."/>
        </authorList>
    </citation>
    <scope>NUCLEOTIDE SEQUENCE [LARGE SCALE GENOMIC DNA]</scope>
    <source>
        <strain evidence="6">MN2024</strain>
        <tissue evidence="6">Gills</tissue>
    </source>
</reference>
<dbReference type="Proteomes" id="UP001634394">
    <property type="component" value="Unassembled WGS sequence"/>
</dbReference>
<evidence type="ECO:0000256" key="4">
    <source>
        <dbReference type="SAM" id="MobiDB-lite"/>
    </source>
</evidence>
<evidence type="ECO:0000259" key="5">
    <source>
        <dbReference type="SMART" id="SM00382"/>
    </source>
</evidence>
<dbReference type="InterPro" id="IPR003593">
    <property type="entry name" value="AAA+_ATPase"/>
</dbReference>
<sequence length="1286" mass="148887">MAGMAKLKDPKTCRIFFSSPFNGMEEEREELTRKYFPQIHHLCNSKGLQFVAVDMRWGITAESSEKAQVINICLREIDRSDMFVGFFGQRYGWHGAEDKVLQQNFDNAVGRYPWLNDVRDKSVTELEFLHGHLNNPGKLPACIFFRDKLFDKAKREEGEKKGDVKQVIKYSAESEHSTEMMEELKKKVWETKDNCLEVQMNYKTPKEAAEMIFKIIWKHLTEVLLVNLSAVQQSRLDMERQQHEAIQASRSNIYVGGKAYIKQLNKNLDQDMPDHILVKGPPGIGKSALLAKWISMLRKQTGEYTVIYHFIGYAEGSSEIPRFMRRLVEEFEMAVVRYSGMEDILTEIKTDIEVRELMQRLVIAMERLLKFGKKPVLILDGLDKVSRASKINKPLYWLPSVQLVGSVLVLSTLDSDTESITELEVNRKFKTITVTPLDTQEKQEMCLQILQTSGKELSPYQLQRIVEAKQTENPLFLNITLSELVSFGYFRLLDKKIDSLVNSKGIEELFQEVLVRLEGDYNVEEYPGPLVEQVLCCIHLSHQGMSEKELLEIFNIPYHVWSPLYFAIEKVIIDQGGLFKFGFMELNKAVIYRYLSDSEKRMKYIRILIEYFEKQKKHLSLLFSVSSSLTKRICNELPWLWLALDDKSGLAQCLADFHVFSRLQEESKYDLVYLWKQTGCQGDEIADKLLQTFDRGVAEIYLHFEKTGELDKKKPGIELESFLQRASLFLDDAGYSGARLKILERQFKVLTDVGADSDPDFWRRPLHCQYSIACVYVDLQRTEQGIQIHQKLWEKWKKKISDEDFVPSQEDYKEIGFIHNGLGVAYFQLKDFEKALKFYQESIDYHTKAKTEIDTICETQNNIGLILAELGQLEEALEYCNKVIKETEEQQFGYLSAKVGNYVTNKALVLRKMGRLDEAEEAYKQSLKIKINAVGKEHPIVGMAYLNLGALEMHRQNYKLSMEYYMMGLAIFRESGLAEDEYRVLQTKENILNLYMIEENFKEAETLYQETLDSLIRTGSMDSCLPPLHIEMAKYFIREQRYEEAAKTVLALIQSRHAKPSNYIHLDYIQQNMPPDKRSSWPDKYNIDYGIQLWPGSIELVKWKAEHYLIPDEDAEGLVTLLAQLHDNVTDEGVGHEGVYVHTTQWCLKQDGTVVENCFYRIVEEGLKKYPDNFEIKLDMAKSLVRQNRFQESLEHMVTLAEQLPDNSGILHFAGYVALQSGDHVLCTEYCNKLLEKFAGDDDITKKAKNMLSMAKEVEEYYKQQDSGDKTEEGHSGESLELEQET</sequence>
<dbReference type="InterPro" id="IPR013105">
    <property type="entry name" value="TPR_2"/>
</dbReference>
<dbReference type="PROSITE" id="PS50005">
    <property type="entry name" value="TPR"/>
    <property type="match status" value="1"/>
</dbReference>
<organism evidence="6 7">
    <name type="scientific">Sinanodonta woodiana</name>
    <name type="common">Chinese pond mussel</name>
    <name type="synonym">Anodonta woodiana</name>
    <dbReference type="NCBI Taxonomy" id="1069815"/>
    <lineage>
        <taxon>Eukaryota</taxon>
        <taxon>Metazoa</taxon>
        <taxon>Spiralia</taxon>
        <taxon>Lophotrochozoa</taxon>
        <taxon>Mollusca</taxon>
        <taxon>Bivalvia</taxon>
        <taxon>Autobranchia</taxon>
        <taxon>Heteroconchia</taxon>
        <taxon>Palaeoheterodonta</taxon>
        <taxon>Unionida</taxon>
        <taxon>Unionoidea</taxon>
        <taxon>Unionidae</taxon>
        <taxon>Unioninae</taxon>
        <taxon>Sinanodonta</taxon>
    </lineage>
</organism>
<evidence type="ECO:0000256" key="3">
    <source>
        <dbReference type="PROSITE-ProRule" id="PRU00339"/>
    </source>
</evidence>
<dbReference type="InterPro" id="IPR027417">
    <property type="entry name" value="P-loop_NTPase"/>
</dbReference>
<feature type="repeat" description="TPR" evidence="3">
    <location>
        <begin position="816"/>
        <end position="849"/>
    </location>
</feature>
<dbReference type="SMART" id="SM00382">
    <property type="entry name" value="AAA"/>
    <property type="match status" value="1"/>
</dbReference>
<dbReference type="PANTHER" id="PTHR19860:SF40">
    <property type="entry name" value="WD40 REPEAT-CONTAINING PROTEIN"/>
    <property type="match status" value="1"/>
</dbReference>
<dbReference type="Pfam" id="PF13271">
    <property type="entry name" value="DUF4062"/>
    <property type="match status" value="1"/>
</dbReference>
<gene>
    <name evidence="6" type="ORF">ACJMK2_036291</name>
</gene>
<comment type="caution">
    <text evidence="6">The sequence shown here is derived from an EMBL/GenBank/DDBJ whole genome shotgun (WGS) entry which is preliminary data.</text>
</comment>
<dbReference type="SUPFAM" id="SSF48452">
    <property type="entry name" value="TPR-like"/>
    <property type="match status" value="4"/>
</dbReference>
<dbReference type="SMART" id="SM00028">
    <property type="entry name" value="TPR"/>
    <property type="match status" value="6"/>
</dbReference>